<dbReference type="InterPro" id="IPR050317">
    <property type="entry name" value="Plant_Fungal_Acyltransferase"/>
</dbReference>
<comment type="similarity">
    <text evidence="1">Belongs to the plant acyltransferase family.</text>
</comment>
<dbReference type="Proteomes" id="UP000326396">
    <property type="component" value="Linkage Group LG10"/>
</dbReference>
<dbReference type="EMBL" id="SZYD01000002">
    <property type="protein sequence ID" value="KAD7116742.1"/>
    <property type="molecule type" value="Genomic_DNA"/>
</dbReference>
<evidence type="ECO:0008006" key="4">
    <source>
        <dbReference type="Google" id="ProtNLM"/>
    </source>
</evidence>
<protein>
    <recommendedName>
        <fullName evidence="4">Transferase, Chloramphenicol acetyltransferase-like domain protein</fullName>
    </recommendedName>
</protein>
<dbReference type="GO" id="GO:0016747">
    <property type="term" value="F:acyltransferase activity, transferring groups other than amino-acyl groups"/>
    <property type="evidence" value="ECO:0007669"/>
    <property type="project" value="TreeGrafter"/>
</dbReference>
<organism evidence="2 3">
    <name type="scientific">Mikania micrantha</name>
    <name type="common">bitter vine</name>
    <dbReference type="NCBI Taxonomy" id="192012"/>
    <lineage>
        <taxon>Eukaryota</taxon>
        <taxon>Viridiplantae</taxon>
        <taxon>Streptophyta</taxon>
        <taxon>Embryophyta</taxon>
        <taxon>Tracheophyta</taxon>
        <taxon>Spermatophyta</taxon>
        <taxon>Magnoliopsida</taxon>
        <taxon>eudicotyledons</taxon>
        <taxon>Gunneridae</taxon>
        <taxon>Pentapetalae</taxon>
        <taxon>asterids</taxon>
        <taxon>campanulids</taxon>
        <taxon>Asterales</taxon>
        <taxon>Asteraceae</taxon>
        <taxon>Asteroideae</taxon>
        <taxon>Heliantheae alliance</taxon>
        <taxon>Eupatorieae</taxon>
        <taxon>Mikania</taxon>
    </lineage>
</organism>
<evidence type="ECO:0000313" key="3">
    <source>
        <dbReference type="Proteomes" id="UP000326396"/>
    </source>
</evidence>
<accession>A0A5N6PTQ5</accession>
<gene>
    <name evidence="2" type="ORF">E3N88_04010</name>
</gene>
<keyword evidence="3" id="KW-1185">Reference proteome</keyword>
<evidence type="ECO:0000256" key="1">
    <source>
        <dbReference type="ARBA" id="ARBA00009861"/>
    </source>
</evidence>
<dbReference type="InterPro" id="IPR023213">
    <property type="entry name" value="CAT-like_dom_sf"/>
</dbReference>
<evidence type="ECO:0000313" key="2">
    <source>
        <dbReference type="EMBL" id="KAD7116742.1"/>
    </source>
</evidence>
<sequence length="340" mass="38867">MHSNQHHFDHSFFNRSFYLLHVHMGIGYDSFLVKVVKNEVVHADQPWTQHWLPFTNFDLLVPPLDVGSIFFYKKPSHGVSFSAIVDTLKASLSRTLTLYPPMAGVIAWNEDAGENQIHCNNGGVCFIEAVADAELKELNFYNPDECVEGKLMPKKLVHGVLVIQVTKLKCDGIVIGVMLDHRIADGYSANMFISSWANMTRTKPSSMIPSFGRSYMKPRSPTIHSRLIENVFVPFSPPSNLNEDLMSRKYDEYRIINRVYYIDGQRFETMDAIDFGWGKVTFGSCHLPSERSDCFVMTMGSPKNNEDWVVYMHMPMKHMSFIEAHASHVFKPLNADYIQI</sequence>
<dbReference type="AlphaFoldDB" id="A0A5N6PTQ5"/>
<comment type="caution">
    <text evidence="2">The sequence shown here is derived from an EMBL/GenBank/DDBJ whole genome shotgun (WGS) entry which is preliminary data.</text>
</comment>
<dbReference type="Gene3D" id="3.30.559.10">
    <property type="entry name" value="Chloramphenicol acetyltransferase-like domain"/>
    <property type="match status" value="2"/>
</dbReference>
<dbReference type="PANTHER" id="PTHR31642:SF254">
    <property type="entry name" value="ALCOHOL O-ACETYLTRANSFERASE"/>
    <property type="match status" value="1"/>
</dbReference>
<dbReference type="Pfam" id="PF02458">
    <property type="entry name" value="Transferase"/>
    <property type="match status" value="2"/>
</dbReference>
<dbReference type="PANTHER" id="PTHR31642">
    <property type="entry name" value="TRICHOTHECENE 3-O-ACETYLTRANSFERASE"/>
    <property type="match status" value="1"/>
</dbReference>
<name>A0A5N6PTQ5_9ASTR</name>
<proteinExistence type="inferred from homology"/>
<dbReference type="OrthoDB" id="1862401at2759"/>
<reference evidence="2 3" key="1">
    <citation type="submission" date="2019-05" db="EMBL/GenBank/DDBJ databases">
        <title>Mikania micrantha, genome provides insights into the molecular mechanism of rapid growth.</title>
        <authorList>
            <person name="Liu B."/>
        </authorList>
    </citation>
    <scope>NUCLEOTIDE SEQUENCE [LARGE SCALE GENOMIC DNA]</scope>
    <source>
        <strain evidence="2">NLD-2019</strain>
        <tissue evidence="2">Leaf</tissue>
    </source>
</reference>